<sequence>MSAYQDKWIEVLEAAGLEGWKIEAVDEYDILVEMPNVSDLKIVRDNVPQVIAAFSLDIDVPKDRLRFIFKNGNEGFDYILNPSQEDLESGG</sequence>
<accession>A0A5B8UW70</accession>
<dbReference type="OrthoDB" id="797835at2"/>
<dbReference type="RefSeq" id="WP_147031779.1">
    <property type="nucleotide sequence ID" value="NZ_CP042436.1"/>
</dbReference>
<dbReference type="EMBL" id="CP042436">
    <property type="protein sequence ID" value="QEC63203.1"/>
    <property type="molecule type" value="Genomic_DNA"/>
</dbReference>
<dbReference type="KEGG" id="mgin:FRZ54_11640"/>
<proteinExistence type="predicted"/>
<reference evidence="1 2" key="1">
    <citation type="journal article" date="2017" name="Curr. Microbiol.">
        <title>Mucilaginibacter ginsenosidivorans sp. nov., Isolated from Soil of Ginseng Field.</title>
        <authorList>
            <person name="Kim M.M."/>
            <person name="Siddiqi M.Z."/>
            <person name="Im W.T."/>
        </authorList>
    </citation>
    <scope>NUCLEOTIDE SEQUENCE [LARGE SCALE GENOMIC DNA]</scope>
    <source>
        <strain evidence="1 2">Gsoil 3017</strain>
    </source>
</reference>
<evidence type="ECO:0000313" key="1">
    <source>
        <dbReference type="EMBL" id="QEC63203.1"/>
    </source>
</evidence>
<protein>
    <submittedName>
        <fullName evidence="1">Uncharacterized protein</fullName>
    </submittedName>
</protein>
<organism evidence="1 2">
    <name type="scientific">Mucilaginibacter ginsenosidivorans</name>
    <dbReference type="NCBI Taxonomy" id="398053"/>
    <lineage>
        <taxon>Bacteria</taxon>
        <taxon>Pseudomonadati</taxon>
        <taxon>Bacteroidota</taxon>
        <taxon>Sphingobacteriia</taxon>
        <taxon>Sphingobacteriales</taxon>
        <taxon>Sphingobacteriaceae</taxon>
        <taxon>Mucilaginibacter</taxon>
    </lineage>
</organism>
<dbReference type="Proteomes" id="UP000321479">
    <property type="component" value="Chromosome"/>
</dbReference>
<gene>
    <name evidence="1" type="ORF">FRZ54_11640</name>
</gene>
<evidence type="ECO:0000313" key="2">
    <source>
        <dbReference type="Proteomes" id="UP000321479"/>
    </source>
</evidence>
<keyword evidence="2" id="KW-1185">Reference proteome</keyword>
<dbReference type="AlphaFoldDB" id="A0A5B8UW70"/>
<name>A0A5B8UW70_9SPHI</name>